<evidence type="ECO:0000256" key="1">
    <source>
        <dbReference type="SAM" id="SignalP"/>
    </source>
</evidence>
<feature type="signal peptide" evidence="1">
    <location>
        <begin position="1"/>
        <end position="24"/>
    </location>
</feature>
<sequence>MNRRIATIALASVALLGLSGCATLAPSASGSNDAGAASGPDTQTVAEACATVADKVSGVASSFQTFDISTAADDPQATIAVFTEAVDALKAAQDAVGNSEVREATLSIRDSFQATGDTLKKLLVDGDVTAVANIGTVSGEVRASLETFATLCNS</sequence>
<feature type="chain" id="PRO_5040849867" description="Lipoprotein" evidence="1">
    <location>
        <begin position="25"/>
        <end position="154"/>
    </location>
</feature>
<dbReference type="AlphaFoldDB" id="A0A9W6HVV1"/>
<name>A0A9W6HVV1_9MICO</name>
<dbReference type="PROSITE" id="PS51257">
    <property type="entry name" value="PROKAR_LIPOPROTEIN"/>
    <property type="match status" value="1"/>
</dbReference>
<evidence type="ECO:0000313" key="3">
    <source>
        <dbReference type="Proteomes" id="UP001142325"/>
    </source>
</evidence>
<dbReference type="Proteomes" id="UP001142325">
    <property type="component" value="Unassembled WGS sequence"/>
</dbReference>
<evidence type="ECO:0000313" key="2">
    <source>
        <dbReference type="EMBL" id="GLK03124.1"/>
    </source>
</evidence>
<accession>A0A9W6HVV1</accession>
<proteinExistence type="predicted"/>
<reference evidence="2" key="1">
    <citation type="journal article" date="2014" name="Int. J. Syst. Evol. Microbiol.">
        <title>Complete genome sequence of Corynebacterium casei LMG S-19264T (=DSM 44701T), isolated from a smear-ripened cheese.</title>
        <authorList>
            <consortium name="US DOE Joint Genome Institute (JGI-PGF)"/>
            <person name="Walter F."/>
            <person name="Albersmeier A."/>
            <person name="Kalinowski J."/>
            <person name="Ruckert C."/>
        </authorList>
    </citation>
    <scope>NUCLEOTIDE SEQUENCE</scope>
    <source>
        <strain evidence="2">VKM Ac-1958</strain>
    </source>
</reference>
<comment type="caution">
    <text evidence="2">The sequence shown here is derived from an EMBL/GenBank/DDBJ whole genome shotgun (WGS) entry which is preliminary data.</text>
</comment>
<keyword evidence="1" id="KW-0732">Signal</keyword>
<keyword evidence="3" id="KW-1185">Reference proteome</keyword>
<evidence type="ECO:0008006" key="4">
    <source>
        <dbReference type="Google" id="ProtNLM"/>
    </source>
</evidence>
<protein>
    <recommendedName>
        <fullName evidence="4">Lipoprotein</fullName>
    </recommendedName>
</protein>
<reference evidence="2" key="2">
    <citation type="submission" date="2023-01" db="EMBL/GenBank/DDBJ databases">
        <authorList>
            <person name="Sun Q."/>
            <person name="Evtushenko L."/>
        </authorList>
    </citation>
    <scope>NUCLEOTIDE SEQUENCE</scope>
    <source>
        <strain evidence="2">VKM Ac-1958</strain>
    </source>
</reference>
<gene>
    <name evidence="2" type="ORF">GCM10017596_28390</name>
</gene>
<dbReference type="EMBL" id="BSET01000002">
    <property type="protein sequence ID" value="GLK03124.1"/>
    <property type="molecule type" value="Genomic_DNA"/>
</dbReference>
<dbReference type="RefSeq" id="WP_204937924.1">
    <property type="nucleotide sequence ID" value="NZ_BAAAUM010000002.1"/>
</dbReference>
<organism evidence="2 3">
    <name type="scientific">Microbacterium keratanolyticum</name>
    <dbReference type="NCBI Taxonomy" id="67574"/>
    <lineage>
        <taxon>Bacteria</taxon>
        <taxon>Bacillati</taxon>
        <taxon>Actinomycetota</taxon>
        <taxon>Actinomycetes</taxon>
        <taxon>Micrococcales</taxon>
        <taxon>Microbacteriaceae</taxon>
        <taxon>Microbacterium</taxon>
    </lineage>
</organism>